<sequence>MLQELTIKNFAIISSLHLGFTDGMTALTGETGAGKSIIIDAVSLLAGARSSIEYIRQGSEKCLVEGLFDLPTQKEFQVLMEELGIEVDEAGLIVQRDLNVSGKSVSRVNGRIVTLANLRRIGQFLVDIQGQNDHQELMHPDSHLRLLDGFGDAAFQKTKMAYQVAYQNYTTLANQIKKFKRNEQSFVQRIDMLTFQQEEIGNAELSLGEEERLLEERGKLMNYQKIVDSLSYSYQAMASEETSSLDMIGSASQELQTIASLDKDYENISDNVHSAYYLLQDAVSEIGRQLDLLELDEERLDLVNERLELIHQLKRKYGDSIEIILSYYDQISQELLTSDFSGDKLEKLEKELIDRERKLQGLAEKLQLARKKMAQKLETAIQHELKDLYMENARFEVKFDEDNFTSEGIDEVEFYITTNPGEPLKPLVKVASGGEISRVMLALKTIFSKTQGLTSIVFDEVDTGVSGRVAQAIADKIFQIGQNSQALCITHLPQVAAKADQQLFISKEVIDGRTLTRVEELSETERIEEIARMLAGTEITDLTVKHARELLQLAKK</sequence>
<dbReference type="PANTHER" id="PTHR11059:SF0">
    <property type="entry name" value="DNA REPAIR PROTEIN RECN"/>
    <property type="match status" value="1"/>
</dbReference>
<dbReference type="InterPro" id="IPR027417">
    <property type="entry name" value="P-loop_NTPase"/>
</dbReference>
<comment type="function">
    <text evidence="1 9">May be involved in recombinational repair of damaged DNA.</text>
</comment>
<dbReference type="GO" id="GO:0009432">
    <property type="term" value="P:SOS response"/>
    <property type="evidence" value="ECO:0007669"/>
    <property type="project" value="TreeGrafter"/>
</dbReference>
<dbReference type="Gene3D" id="3.40.50.300">
    <property type="entry name" value="P-loop containing nucleotide triphosphate hydrolases"/>
    <property type="match status" value="2"/>
</dbReference>
<dbReference type="OrthoDB" id="9806954at2"/>
<evidence type="ECO:0000259" key="11">
    <source>
        <dbReference type="Pfam" id="PF02463"/>
    </source>
</evidence>
<dbReference type="GO" id="GO:0043590">
    <property type="term" value="C:bacterial nucleoid"/>
    <property type="evidence" value="ECO:0007669"/>
    <property type="project" value="TreeGrafter"/>
</dbReference>
<name>R2P420_9ENTE</name>
<protein>
    <recommendedName>
        <fullName evidence="3 9">DNA repair protein RecN</fullName>
    </recommendedName>
    <alternativeName>
        <fullName evidence="8 9">Recombination protein N</fullName>
    </alternativeName>
</protein>
<dbReference type="GO" id="GO:0006281">
    <property type="term" value="P:DNA repair"/>
    <property type="evidence" value="ECO:0007669"/>
    <property type="project" value="UniProtKB-KW"/>
</dbReference>
<reference evidence="12 14" key="1">
    <citation type="submission" date="2013-02" db="EMBL/GenBank/DDBJ databases">
        <title>The Genome Sequence of Enterococcus malodoratus ATCC_43197.</title>
        <authorList>
            <consortium name="The Broad Institute Genome Sequencing Platform"/>
            <consortium name="The Broad Institute Genome Sequencing Center for Infectious Disease"/>
            <person name="Earl A.M."/>
            <person name="Gilmore M.S."/>
            <person name="Lebreton F."/>
            <person name="Walker B."/>
            <person name="Young S.K."/>
            <person name="Zeng Q."/>
            <person name="Gargeya S."/>
            <person name="Fitzgerald M."/>
            <person name="Haas B."/>
            <person name="Abouelleil A."/>
            <person name="Alvarado L."/>
            <person name="Arachchi H.M."/>
            <person name="Berlin A.M."/>
            <person name="Chapman S.B."/>
            <person name="Dewar J."/>
            <person name="Goldberg J."/>
            <person name="Griggs A."/>
            <person name="Gujja S."/>
            <person name="Hansen M."/>
            <person name="Howarth C."/>
            <person name="Imamovic A."/>
            <person name="Larimer J."/>
            <person name="McCowan C."/>
            <person name="Murphy C."/>
            <person name="Neiman D."/>
            <person name="Pearson M."/>
            <person name="Priest M."/>
            <person name="Roberts A."/>
            <person name="Saif S."/>
            <person name="Shea T."/>
            <person name="Sisk P."/>
            <person name="Sykes S."/>
            <person name="Wortman J."/>
            <person name="Nusbaum C."/>
            <person name="Birren B."/>
        </authorList>
    </citation>
    <scope>NUCLEOTIDE SEQUENCE [LARGE SCALE GENOMIC DNA]</scope>
    <source>
        <strain evidence="12 14">ATCC 43197</strain>
    </source>
</reference>
<dbReference type="CDD" id="cd03241">
    <property type="entry name" value="ABC_RecN"/>
    <property type="match status" value="2"/>
</dbReference>
<evidence type="ECO:0000256" key="4">
    <source>
        <dbReference type="ARBA" id="ARBA00022741"/>
    </source>
</evidence>
<evidence type="ECO:0000256" key="3">
    <source>
        <dbReference type="ARBA" id="ARBA00021315"/>
    </source>
</evidence>
<evidence type="ECO:0000256" key="5">
    <source>
        <dbReference type="ARBA" id="ARBA00022763"/>
    </source>
</evidence>
<comment type="similarity">
    <text evidence="2 9">Belongs to the RecN family.</text>
</comment>
<feature type="domain" description="RecF/RecN/SMC N-terminal" evidence="11">
    <location>
        <begin position="1"/>
        <end position="506"/>
    </location>
</feature>
<dbReference type="STRING" id="71451.RV07_GL002496"/>
<keyword evidence="4" id="KW-0547">Nucleotide-binding</keyword>
<dbReference type="PIRSF" id="PIRSF003128">
    <property type="entry name" value="RecN"/>
    <property type="match status" value="1"/>
</dbReference>
<evidence type="ECO:0000256" key="6">
    <source>
        <dbReference type="ARBA" id="ARBA00022840"/>
    </source>
</evidence>
<evidence type="ECO:0000256" key="2">
    <source>
        <dbReference type="ARBA" id="ARBA00009441"/>
    </source>
</evidence>
<keyword evidence="6" id="KW-0067">ATP-binding</keyword>
<keyword evidence="7 9" id="KW-0234">DNA repair</keyword>
<feature type="coiled-coil region" evidence="10">
    <location>
        <begin position="345"/>
        <end position="379"/>
    </location>
</feature>
<gene>
    <name evidence="13" type="ORF">I585_03773</name>
    <name evidence="12" type="ORF">UAI_01648</name>
</gene>
<dbReference type="InterPro" id="IPR003395">
    <property type="entry name" value="RecF/RecN/SMC_N"/>
</dbReference>
<dbReference type="FunFam" id="3.40.50.300:FF:000356">
    <property type="entry name" value="DNA repair protein RecN"/>
    <property type="match status" value="1"/>
</dbReference>
<dbReference type="Pfam" id="PF02463">
    <property type="entry name" value="SMC_N"/>
    <property type="match status" value="1"/>
</dbReference>
<reference evidence="13 15" key="2">
    <citation type="submission" date="2013-03" db="EMBL/GenBank/DDBJ databases">
        <title>The Genome Sequence of Enterococcus malodoratus ATCC_43197 (PacBio/Illumina hybrid assembly).</title>
        <authorList>
            <consortium name="The Broad Institute Genomics Platform"/>
            <consortium name="The Broad Institute Genome Sequencing Center for Infectious Disease"/>
            <person name="Earl A."/>
            <person name="Russ C."/>
            <person name="Gilmore M."/>
            <person name="Surin D."/>
            <person name="Walker B."/>
            <person name="Young S."/>
            <person name="Zeng Q."/>
            <person name="Gargeya S."/>
            <person name="Fitzgerald M."/>
            <person name="Haas B."/>
            <person name="Abouelleil A."/>
            <person name="Allen A.W."/>
            <person name="Alvarado L."/>
            <person name="Arachchi H.M."/>
            <person name="Berlin A.M."/>
            <person name="Chapman S.B."/>
            <person name="Gainer-Dewar J."/>
            <person name="Goldberg J."/>
            <person name="Griggs A."/>
            <person name="Gujja S."/>
            <person name="Hansen M."/>
            <person name="Howarth C."/>
            <person name="Imamovic A."/>
            <person name="Ireland A."/>
            <person name="Larimer J."/>
            <person name="McCowan C."/>
            <person name="Murphy C."/>
            <person name="Pearson M."/>
            <person name="Poon T.W."/>
            <person name="Priest M."/>
            <person name="Roberts A."/>
            <person name="Saif S."/>
            <person name="Shea T."/>
            <person name="Sisk P."/>
            <person name="Sykes S."/>
            <person name="Wortman J."/>
            <person name="Nusbaum C."/>
            <person name="Birren B."/>
        </authorList>
    </citation>
    <scope>NUCLEOTIDE SEQUENCE [LARGE SCALE GENOMIC DNA]</scope>
    <source>
        <strain evidence="13 15">ATCC 43197</strain>
    </source>
</reference>
<dbReference type="NCBIfam" id="TIGR00634">
    <property type="entry name" value="recN"/>
    <property type="match status" value="1"/>
</dbReference>
<dbReference type="RefSeq" id="WP_010740493.1">
    <property type="nucleotide sequence ID" value="NZ_KB946250.1"/>
</dbReference>
<dbReference type="GO" id="GO:0006310">
    <property type="term" value="P:DNA recombination"/>
    <property type="evidence" value="ECO:0007669"/>
    <property type="project" value="InterPro"/>
</dbReference>
<accession>R2P420</accession>
<evidence type="ECO:0000256" key="7">
    <source>
        <dbReference type="ARBA" id="ARBA00023204"/>
    </source>
</evidence>
<dbReference type="AlphaFoldDB" id="R2P420"/>
<evidence type="ECO:0000313" key="13">
    <source>
        <dbReference type="EMBL" id="EOT64573.1"/>
    </source>
</evidence>
<organism evidence="12 14">
    <name type="scientific">Enterococcus malodoratus ATCC 43197</name>
    <dbReference type="NCBI Taxonomy" id="1158601"/>
    <lineage>
        <taxon>Bacteria</taxon>
        <taxon>Bacillati</taxon>
        <taxon>Bacillota</taxon>
        <taxon>Bacilli</taxon>
        <taxon>Lactobacillales</taxon>
        <taxon>Enterococcaceae</taxon>
        <taxon>Enterococcus</taxon>
    </lineage>
</organism>
<evidence type="ECO:0000256" key="9">
    <source>
        <dbReference type="PIRNR" id="PIRNR003128"/>
    </source>
</evidence>
<dbReference type="Proteomes" id="UP000014148">
    <property type="component" value="Unassembled WGS sequence"/>
</dbReference>
<dbReference type="EMBL" id="AJAK01000011">
    <property type="protein sequence ID" value="EOH79002.1"/>
    <property type="molecule type" value="Genomic_DNA"/>
</dbReference>
<evidence type="ECO:0000313" key="14">
    <source>
        <dbReference type="Proteomes" id="UP000013783"/>
    </source>
</evidence>
<dbReference type="FunFam" id="3.40.50.300:FF:000319">
    <property type="entry name" value="DNA repair protein RecN"/>
    <property type="match status" value="1"/>
</dbReference>
<dbReference type="InterPro" id="IPR004604">
    <property type="entry name" value="DNA_recomb/repair_RecN"/>
</dbReference>
<proteinExistence type="inferred from homology"/>
<dbReference type="eggNOG" id="COG0497">
    <property type="taxonomic scope" value="Bacteria"/>
</dbReference>
<evidence type="ECO:0000313" key="12">
    <source>
        <dbReference type="EMBL" id="EOH79002.1"/>
    </source>
</evidence>
<dbReference type="Proteomes" id="UP000013783">
    <property type="component" value="Unassembled WGS sequence"/>
</dbReference>
<comment type="caution">
    <text evidence="12">The sequence shown here is derived from an EMBL/GenBank/DDBJ whole genome shotgun (WGS) entry which is preliminary data.</text>
</comment>
<dbReference type="PANTHER" id="PTHR11059">
    <property type="entry name" value="DNA REPAIR PROTEIN RECN"/>
    <property type="match status" value="1"/>
</dbReference>
<dbReference type="GO" id="GO:0005524">
    <property type="term" value="F:ATP binding"/>
    <property type="evidence" value="ECO:0007669"/>
    <property type="project" value="UniProtKB-KW"/>
</dbReference>
<evidence type="ECO:0000256" key="1">
    <source>
        <dbReference type="ARBA" id="ARBA00003618"/>
    </source>
</evidence>
<keyword evidence="15" id="KW-1185">Reference proteome</keyword>
<dbReference type="PATRIC" id="fig|1158601.3.peg.1614"/>
<evidence type="ECO:0000256" key="8">
    <source>
        <dbReference type="ARBA" id="ARBA00033408"/>
    </source>
</evidence>
<keyword evidence="10" id="KW-0175">Coiled coil</keyword>
<evidence type="ECO:0000256" key="10">
    <source>
        <dbReference type="SAM" id="Coils"/>
    </source>
</evidence>
<dbReference type="SUPFAM" id="SSF52540">
    <property type="entry name" value="P-loop containing nucleoside triphosphate hydrolases"/>
    <property type="match status" value="2"/>
</dbReference>
<evidence type="ECO:0000313" key="15">
    <source>
        <dbReference type="Proteomes" id="UP000014148"/>
    </source>
</evidence>
<dbReference type="EMBL" id="ASWA01000004">
    <property type="protein sequence ID" value="EOT64573.1"/>
    <property type="molecule type" value="Genomic_DNA"/>
</dbReference>
<keyword evidence="5 9" id="KW-0227">DNA damage</keyword>